<keyword evidence="2" id="KW-0238">DNA-binding</keyword>
<dbReference type="GO" id="GO:0003700">
    <property type="term" value="F:DNA-binding transcription factor activity"/>
    <property type="evidence" value="ECO:0007669"/>
    <property type="project" value="InterPro"/>
</dbReference>
<name>A0A4R2P8E8_9BACL</name>
<organism evidence="5 6">
    <name type="scientific">Scopulibacillus darangshiensis</name>
    <dbReference type="NCBI Taxonomy" id="442528"/>
    <lineage>
        <taxon>Bacteria</taxon>
        <taxon>Bacillati</taxon>
        <taxon>Bacillota</taxon>
        <taxon>Bacilli</taxon>
        <taxon>Bacillales</taxon>
        <taxon>Sporolactobacillaceae</taxon>
        <taxon>Scopulibacillus</taxon>
    </lineage>
</organism>
<comment type="caution">
    <text evidence="5">The sequence shown here is derived from an EMBL/GenBank/DDBJ whole genome shotgun (WGS) entry which is preliminary data.</text>
</comment>
<reference evidence="5 6" key="1">
    <citation type="submission" date="2019-03" db="EMBL/GenBank/DDBJ databases">
        <title>Genomic Encyclopedia of Type Strains, Phase IV (KMG-IV): sequencing the most valuable type-strain genomes for metagenomic binning, comparative biology and taxonomic classification.</title>
        <authorList>
            <person name="Goeker M."/>
        </authorList>
    </citation>
    <scope>NUCLEOTIDE SEQUENCE [LARGE SCALE GENOMIC DNA]</scope>
    <source>
        <strain evidence="5 6">DSM 19377</strain>
    </source>
</reference>
<dbReference type="PANTHER" id="PTHR38445:SF6">
    <property type="entry name" value="GNTR-FAMILY TRANSCRIPTIONAL REGULATOR"/>
    <property type="match status" value="1"/>
</dbReference>
<protein>
    <submittedName>
        <fullName evidence="5">GntR family transcriptional regulator</fullName>
    </submittedName>
</protein>
<evidence type="ECO:0000313" key="5">
    <source>
        <dbReference type="EMBL" id="TCP30578.1"/>
    </source>
</evidence>
<dbReference type="AlphaFoldDB" id="A0A4R2P8E8"/>
<sequence>MGGAFNTSTPIYIQLGDRINHQIIRGELLPGDKLPSVREMAVQAGVNPNTVQRTYRELERMEIVESRRGQGTFVTENEDILVKLREQLKEMHISHFVGDMKMMGYTENEMINGLRHYLDVNREEDGLS</sequence>
<dbReference type="CDD" id="cd07377">
    <property type="entry name" value="WHTH_GntR"/>
    <property type="match status" value="1"/>
</dbReference>
<dbReference type="InterPro" id="IPR036390">
    <property type="entry name" value="WH_DNA-bd_sf"/>
</dbReference>
<dbReference type="Proteomes" id="UP000295416">
    <property type="component" value="Unassembled WGS sequence"/>
</dbReference>
<feature type="domain" description="HTH gntR-type" evidence="4">
    <location>
        <begin position="9"/>
        <end position="77"/>
    </location>
</feature>
<evidence type="ECO:0000256" key="1">
    <source>
        <dbReference type="ARBA" id="ARBA00023015"/>
    </source>
</evidence>
<evidence type="ECO:0000256" key="3">
    <source>
        <dbReference type="ARBA" id="ARBA00023163"/>
    </source>
</evidence>
<dbReference type="Gene3D" id="1.10.10.10">
    <property type="entry name" value="Winged helix-like DNA-binding domain superfamily/Winged helix DNA-binding domain"/>
    <property type="match status" value="1"/>
</dbReference>
<dbReference type="OrthoDB" id="362473at2"/>
<dbReference type="EMBL" id="SLXK01000005">
    <property type="protein sequence ID" value="TCP30578.1"/>
    <property type="molecule type" value="Genomic_DNA"/>
</dbReference>
<dbReference type="GO" id="GO:0003677">
    <property type="term" value="F:DNA binding"/>
    <property type="evidence" value="ECO:0007669"/>
    <property type="project" value="UniProtKB-KW"/>
</dbReference>
<evidence type="ECO:0000259" key="4">
    <source>
        <dbReference type="PROSITE" id="PS50949"/>
    </source>
</evidence>
<evidence type="ECO:0000256" key="2">
    <source>
        <dbReference type="ARBA" id="ARBA00023125"/>
    </source>
</evidence>
<dbReference type="SUPFAM" id="SSF46785">
    <property type="entry name" value="Winged helix' DNA-binding domain"/>
    <property type="match status" value="1"/>
</dbReference>
<evidence type="ECO:0000313" key="6">
    <source>
        <dbReference type="Proteomes" id="UP000295416"/>
    </source>
</evidence>
<dbReference type="InterPro" id="IPR000524">
    <property type="entry name" value="Tscrpt_reg_HTH_GntR"/>
</dbReference>
<dbReference type="SMART" id="SM00345">
    <property type="entry name" value="HTH_GNTR"/>
    <property type="match status" value="1"/>
</dbReference>
<keyword evidence="1" id="KW-0805">Transcription regulation</keyword>
<proteinExistence type="predicted"/>
<dbReference type="PANTHER" id="PTHR38445">
    <property type="entry name" value="HTH-TYPE TRANSCRIPTIONAL REPRESSOR YTRA"/>
    <property type="match status" value="1"/>
</dbReference>
<keyword evidence="6" id="KW-1185">Reference proteome</keyword>
<keyword evidence="3" id="KW-0804">Transcription</keyword>
<dbReference type="RefSeq" id="WP_132744674.1">
    <property type="nucleotide sequence ID" value="NZ_SLXK01000005.1"/>
</dbReference>
<dbReference type="InterPro" id="IPR036388">
    <property type="entry name" value="WH-like_DNA-bd_sf"/>
</dbReference>
<accession>A0A4R2P8E8</accession>
<dbReference type="PROSITE" id="PS50949">
    <property type="entry name" value="HTH_GNTR"/>
    <property type="match status" value="1"/>
</dbReference>
<gene>
    <name evidence="5" type="ORF">EV207_105107</name>
</gene>
<dbReference type="Pfam" id="PF00392">
    <property type="entry name" value="GntR"/>
    <property type="match status" value="1"/>
</dbReference>